<dbReference type="SUPFAM" id="SSF58038">
    <property type="entry name" value="SNARE fusion complex"/>
    <property type="match status" value="2"/>
</dbReference>
<keyword evidence="5" id="KW-1185">Reference proteome</keyword>
<feature type="domain" description="T-SNARE coiled-coil homology" evidence="3">
    <location>
        <begin position="305"/>
        <end position="367"/>
    </location>
</feature>
<accession>A0A0E9NPF4</accession>
<dbReference type="OMA" id="TNQRMER"/>
<dbReference type="PANTHER" id="PTHR19305:SF9">
    <property type="entry name" value="SYNAPTOSOMAL-ASSOCIATED PROTEIN 29"/>
    <property type="match status" value="1"/>
</dbReference>
<feature type="region of interest" description="Disordered" evidence="2">
    <location>
        <begin position="153"/>
        <end position="189"/>
    </location>
</feature>
<dbReference type="InterPro" id="IPR000727">
    <property type="entry name" value="T_SNARE_dom"/>
</dbReference>
<evidence type="ECO:0000256" key="1">
    <source>
        <dbReference type="ARBA" id="ARBA00009480"/>
    </source>
</evidence>
<gene>
    <name evidence="4" type="ORF">G7K_5807-t1</name>
</gene>
<dbReference type="PANTHER" id="PTHR19305">
    <property type="entry name" value="SYNAPTOSOMAL ASSOCIATED PROTEIN"/>
    <property type="match status" value="1"/>
</dbReference>
<dbReference type="GO" id="GO:0005484">
    <property type="term" value="F:SNAP receptor activity"/>
    <property type="evidence" value="ECO:0007669"/>
    <property type="project" value="TreeGrafter"/>
</dbReference>
<dbReference type="AlphaFoldDB" id="A0A0E9NPF4"/>
<evidence type="ECO:0000313" key="5">
    <source>
        <dbReference type="Proteomes" id="UP000033140"/>
    </source>
</evidence>
<dbReference type="GO" id="GO:0019905">
    <property type="term" value="F:syntaxin binding"/>
    <property type="evidence" value="ECO:0007669"/>
    <property type="project" value="TreeGrafter"/>
</dbReference>
<dbReference type="GO" id="GO:0006887">
    <property type="term" value="P:exocytosis"/>
    <property type="evidence" value="ECO:0007669"/>
    <property type="project" value="TreeGrafter"/>
</dbReference>
<sequence>MKKFFGKKDKSADDYDPNREALFGGRAQSPAPSYKTNDPYSQQPGHQQGYNNYQPAGLSGYGAQPQRPQNNQRAPTNDDPNRNALFDGIRTGTPQGGVNYPQYGNAGLEQPGYGGYQQQQQSAVNDYVAYGGRRDEEQEEDEDVEAVKQEMRFTKQESLSSTRNAVRMAAEAEETGRNTLARLGAQSDRISNVERSLDIAANASHRAEEKARELKTLNRSMFAIHVAKPWGRAKRQEEEEMRITERHETERNEREANRKYAYDSQRRVDAALSGKDQGKTTWAERKQASLAERSKYQFEADEQDDEVEKEIDSNLDTLSGVASRLRGLAVATNEEITMQNAKLDRIGDKGDNLDTRMHLNTERLKRIR</sequence>
<dbReference type="STRING" id="698492.A0A0E9NPF4"/>
<dbReference type="PROSITE" id="PS50192">
    <property type="entry name" value="T_SNARE"/>
    <property type="match status" value="1"/>
</dbReference>
<dbReference type="EMBL" id="BACD03000051">
    <property type="protein sequence ID" value="GAO51714.1"/>
    <property type="molecule type" value="Genomic_DNA"/>
</dbReference>
<name>A0A0E9NPF4_SAICN</name>
<feature type="compositionally biased region" description="Low complexity" evidence="2">
    <location>
        <begin position="63"/>
        <end position="75"/>
    </location>
</feature>
<evidence type="ECO:0000256" key="2">
    <source>
        <dbReference type="SAM" id="MobiDB-lite"/>
    </source>
</evidence>
<evidence type="ECO:0000259" key="3">
    <source>
        <dbReference type="PROSITE" id="PS50192"/>
    </source>
</evidence>
<feature type="region of interest" description="Disordered" evidence="2">
    <location>
        <begin position="237"/>
        <end position="262"/>
    </location>
</feature>
<dbReference type="CDD" id="cd15886">
    <property type="entry name" value="SNARE_SEC9N"/>
    <property type="match status" value="1"/>
</dbReference>
<protein>
    <recommendedName>
        <fullName evidence="3">t-SNARE coiled-coil homology domain-containing protein</fullName>
    </recommendedName>
</protein>
<dbReference type="Proteomes" id="UP000033140">
    <property type="component" value="Unassembled WGS sequence"/>
</dbReference>
<dbReference type="Gene3D" id="1.20.5.110">
    <property type="match status" value="2"/>
</dbReference>
<dbReference type="GO" id="GO:0006906">
    <property type="term" value="P:vesicle fusion"/>
    <property type="evidence" value="ECO:0007669"/>
    <property type="project" value="TreeGrafter"/>
</dbReference>
<evidence type="ECO:0000313" key="4">
    <source>
        <dbReference type="EMBL" id="GAO51714.1"/>
    </source>
</evidence>
<reference evidence="4 5" key="1">
    <citation type="journal article" date="2011" name="J. Gen. Appl. Microbiol.">
        <title>Draft genome sequencing of the enigmatic yeast Saitoella complicata.</title>
        <authorList>
            <person name="Nishida H."/>
            <person name="Hamamoto M."/>
            <person name="Sugiyama J."/>
        </authorList>
    </citation>
    <scope>NUCLEOTIDE SEQUENCE [LARGE SCALE GENOMIC DNA]</scope>
    <source>
        <strain evidence="4 5">NRRL Y-17804</strain>
    </source>
</reference>
<dbReference type="CDD" id="cd15857">
    <property type="entry name" value="SNARE_SEC9C"/>
    <property type="match status" value="1"/>
</dbReference>
<comment type="caution">
    <text evidence="4">The sequence shown here is derived from an EMBL/GenBank/DDBJ whole genome shotgun (WGS) entry which is preliminary data.</text>
</comment>
<feature type="compositionally biased region" description="Basic and acidic residues" evidence="2">
    <location>
        <begin position="1"/>
        <end position="19"/>
    </location>
</feature>
<reference evidence="4 5" key="2">
    <citation type="journal article" date="2014" name="J. Gen. Appl. Microbiol.">
        <title>The early diverging ascomycetous budding yeast Saitoella complicata has three histone deacetylases belonging to the Clr6, Hos2, and Rpd3 lineages.</title>
        <authorList>
            <person name="Nishida H."/>
            <person name="Matsumoto T."/>
            <person name="Kondo S."/>
            <person name="Hamamoto M."/>
            <person name="Yoshikawa H."/>
        </authorList>
    </citation>
    <scope>NUCLEOTIDE SEQUENCE [LARGE SCALE GENOMIC DNA]</scope>
    <source>
        <strain evidence="4 5">NRRL Y-17804</strain>
    </source>
</reference>
<comment type="similarity">
    <text evidence="1">Belongs to the SNAP-25 family.</text>
</comment>
<dbReference type="GO" id="GO:0005886">
    <property type="term" value="C:plasma membrane"/>
    <property type="evidence" value="ECO:0007669"/>
    <property type="project" value="TreeGrafter"/>
</dbReference>
<feature type="compositionally biased region" description="Polar residues" evidence="2">
    <location>
        <begin position="30"/>
        <end position="54"/>
    </location>
</feature>
<proteinExistence type="inferred from homology"/>
<dbReference type="GO" id="GO:0031201">
    <property type="term" value="C:SNARE complex"/>
    <property type="evidence" value="ECO:0007669"/>
    <property type="project" value="TreeGrafter"/>
</dbReference>
<organism evidence="4 5">
    <name type="scientific">Saitoella complicata (strain BCRC 22490 / CBS 7301 / JCM 7358 / NBRC 10748 / NRRL Y-17804)</name>
    <dbReference type="NCBI Taxonomy" id="698492"/>
    <lineage>
        <taxon>Eukaryota</taxon>
        <taxon>Fungi</taxon>
        <taxon>Dikarya</taxon>
        <taxon>Ascomycota</taxon>
        <taxon>Taphrinomycotina</taxon>
        <taxon>Taphrinomycotina incertae sedis</taxon>
        <taxon>Saitoella</taxon>
    </lineage>
</organism>
<reference evidence="4 5" key="3">
    <citation type="journal article" date="2015" name="Genome Announc.">
        <title>Draft Genome Sequence of the Archiascomycetous Yeast Saitoella complicata.</title>
        <authorList>
            <person name="Yamauchi K."/>
            <person name="Kondo S."/>
            <person name="Hamamoto M."/>
            <person name="Takahashi Y."/>
            <person name="Ogura Y."/>
            <person name="Hayashi T."/>
            <person name="Nishida H."/>
        </authorList>
    </citation>
    <scope>NUCLEOTIDE SEQUENCE [LARGE SCALE GENOMIC DNA]</scope>
    <source>
        <strain evidence="4 5">NRRL Y-17804</strain>
    </source>
</reference>
<dbReference type="SMART" id="SM00397">
    <property type="entry name" value="t_SNARE"/>
    <property type="match status" value="2"/>
</dbReference>
<feature type="region of interest" description="Disordered" evidence="2">
    <location>
        <begin position="1"/>
        <end position="121"/>
    </location>
</feature>